<dbReference type="InterPro" id="IPR008617">
    <property type="entry name" value="Uncharacterised_YcgJ"/>
</dbReference>
<dbReference type="Pfam" id="PF05666">
    <property type="entry name" value="YcgJ"/>
    <property type="match status" value="1"/>
</dbReference>
<keyword evidence="1" id="KW-0732">Signal</keyword>
<evidence type="ECO:0000313" key="3">
    <source>
        <dbReference type="Proteomes" id="UP000282388"/>
    </source>
</evidence>
<dbReference type="PROSITE" id="PS51257">
    <property type="entry name" value="PROKAR_LIPOPROTEIN"/>
    <property type="match status" value="1"/>
</dbReference>
<dbReference type="OrthoDB" id="5815745at2"/>
<reference evidence="2 3" key="1">
    <citation type="submission" date="2018-09" db="EMBL/GenBank/DDBJ databases">
        <title>The draft genome of Acinetobacter spp. strains.</title>
        <authorList>
            <person name="Qin J."/>
            <person name="Feng Y."/>
            <person name="Zong Z."/>
        </authorList>
    </citation>
    <scope>NUCLEOTIDE SEQUENCE [LARGE SCALE GENOMIC DNA]</scope>
    <source>
        <strain evidence="2 3">WCHAc060012</strain>
    </source>
</reference>
<gene>
    <name evidence="2" type="ORF">D7V32_02205</name>
</gene>
<keyword evidence="3" id="KW-1185">Reference proteome</keyword>
<evidence type="ECO:0000256" key="1">
    <source>
        <dbReference type="SAM" id="SignalP"/>
    </source>
</evidence>
<dbReference type="Proteomes" id="UP000282388">
    <property type="component" value="Unassembled WGS sequence"/>
</dbReference>
<proteinExistence type="predicted"/>
<feature type="signal peptide" evidence="1">
    <location>
        <begin position="1"/>
        <end position="21"/>
    </location>
</feature>
<protein>
    <submittedName>
        <fullName evidence="2">Uncharacterized protein</fullName>
    </submittedName>
</protein>
<name>A0A3A8EHM8_9GAMM</name>
<feature type="chain" id="PRO_5017463252" evidence="1">
    <location>
        <begin position="22"/>
        <end position="125"/>
    </location>
</feature>
<dbReference type="EMBL" id="RAXV01000002">
    <property type="protein sequence ID" value="RKG34085.1"/>
    <property type="molecule type" value="Genomic_DNA"/>
</dbReference>
<accession>A0A3A8EHM8</accession>
<evidence type="ECO:0000313" key="2">
    <source>
        <dbReference type="EMBL" id="RKG34085.1"/>
    </source>
</evidence>
<sequence length="125" mass="14008">MMKKTAYLLLMPMLLMGCQTAQMNAVKPVQGVELKQPEAHVLCDQYICANDSGISRELTQKYLGQDQADKVFSKGQFNRTQFAFANGIFCDVQAGKCYVDRYFNADGKRSAVAENYSKALFGQEK</sequence>
<comment type="caution">
    <text evidence="2">The sequence shown here is derived from an EMBL/GenBank/DDBJ whole genome shotgun (WGS) entry which is preliminary data.</text>
</comment>
<organism evidence="2 3">
    <name type="scientific">Acinetobacter tianfuensis</name>
    <dbReference type="NCBI Taxonomy" id="2419603"/>
    <lineage>
        <taxon>Bacteria</taxon>
        <taxon>Pseudomonadati</taxon>
        <taxon>Pseudomonadota</taxon>
        <taxon>Gammaproteobacteria</taxon>
        <taxon>Moraxellales</taxon>
        <taxon>Moraxellaceae</taxon>
        <taxon>Acinetobacter</taxon>
    </lineage>
</organism>
<dbReference type="RefSeq" id="WP_120401289.1">
    <property type="nucleotide sequence ID" value="NZ_RAXV01000002.1"/>
</dbReference>
<dbReference type="AlphaFoldDB" id="A0A3A8EHM8"/>